<dbReference type="EMBL" id="JARAKH010000019">
    <property type="protein sequence ID" value="KAK8394195.1"/>
    <property type="molecule type" value="Genomic_DNA"/>
</dbReference>
<feature type="domain" description="Transient receptor ion channel" evidence="13">
    <location>
        <begin position="295"/>
        <end position="357"/>
    </location>
</feature>
<dbReference type="InterPro" id="IPR036770">
    <property type="entry name" value="Ankyrin_rpt-contain_sf"/>
</dbReference>
<reference evidence="14 15" key="1">
    <citation type="submission" date="2023-03" db="EMBL/GenBank/DDBJ databases">
        <title>High-quality genome of Scylla paramamosain provides insights in environmental adaptation.</title>
        <authorList>
            <person name="Zhang L."/>
        </authorList>
    </citation>
    <scope>NUCLEOTIDE SEQUENCE [LARGE SCALE GENOMIC DNA]</scope>
    <source>
        <strain evidence="14">LZ_2023a</strain>
        <tissue evidence="14">Muscle</tissue>
    </source>
</reference>
<keyword evidence="3 12" id="KW-0812">Transmembrane</keyword>
<dbReference type="GO" id="GO:0015279">
    <property type="term" value="F:store-operated calcium channel activity"/>
    <property type="evidence" value="ECO:0007669"/>
    <property type="project" value="TreeGrafter"/>
</dbReference>
<dbReference type="PANTHER" id="PTHR10117:SF51">
    <property type="entry name" value="TRANSIENT RECEPTOR POTENTIAL PROTEIN"/>
    <property type="match status" value="1"/>
</dbReference>
<evidence type="ECO:0000256" key="7">
    <source>
        <dbReference type="ARBA" id="ARBA00023065"/>
    </source>
</evidence>
<comment type="caution">
    <text evidence="14">The sequence shown here is derived from an EMBL/GenBank/DDBJ whole genome shotgun (WGS) entry which is preliminary data.</text>
</comment>
<feature type="transmembrane region" description="Helical" evidence="12">
    <location>
        <begin position="750"/>
        <end position="772"/>
    </location>
</feature>
<dbReference type="InterPro" id="IPR002110">
    <property type="entry name" value="Ankyrin_rpt"/>
</dbReference>
<evidence type="ECO:0000256" key="11">
    <source>
        <dbReference type="SAM" id="MobiDB-lite"/>
    </source>
</evidence>
<feature type="compositionally biased region" description="Pro residues" evidence="11">
    <location>
        <begin position="1060"/>
        <end position="1079"/>
    </location>
</feature>
<evidence type="ECO:0000259" key="13">
    <source>
        <dbReference type="SMART" id="SM01420"/>
    </source>
</evidence>
<organism evidence="14 15">
    <name type="scientific">Scylla paramamosain</name>
    <name type="common">Mud crab</name>
    <dbReference type="NCBI Taxonomy" id="85552"/>
    <lineage>
        <taxon>Eukaryota</taxon>
        <taxon>Metazoa</taxon>
        <taxon>Ecdysozoa</taxon>
        <taxon>Arthropoda</taxon>
        <taxon>Crustacea</taxon>
        <taxon>Multicrustacea</taxon>
        <taxon>Malacostraca</taxon>
        <taxon>Eumalacostraca</taxon>
        <taxon>Eucarida</taxon>
        <taxon>Decapoda</taxon>
        <taxon>Pleocyemata</taxon>
        <taxon>Brachyura</taxon>
        <taxon>Eubrachyura</taxon>
        <taxon>Portunoidea</taxon>
        <taxon>Portunidae</taxon>
        <taxon>Portuninae</taxon>
        <taxon>Scylla</taxon>
    </lineage>
</organism>
<evidence type="ECO:0000313" key="14">
    <source>
        <dbReference type="EMBL" id="KAK8394195.1"/>
    </source>
</evidence>
<keyword evidence="8 12" id="KW-0472">Membrane</keyword>
<evidence type="ECO:0000256" key="1">
    <source>
        <dbReference type="ARBA" id="ARBA00004141"/>
    </source>
</evidence>
<evidence type="ECO:0000313" key="15">
    <source>
        <dbReference type="Proteomes" id="UP001487740"/>
    </source>
</evidence>
<feature type="region of interest" description="Disordered" evidence="11">
    <location>
        <begin position="1022"/>
        <end position="1245"/>
    </location>
</feature>
<evidence type="ECO:0000256" key="4">
    <source>
        <dbReference type="ARBA" id="ARBA00022737"/>
    </source>
</evidence>
<keyword evidence="2" id="KW-0813">Transport</keyword>
<dbReference type="FunFam" id="1.25.40.20:FF:000402">
    <property type="entry name" value="Transient receptor potential channel"/>
    <property type="match status" value="1"/>
</dbReference>
<dbReference type="PROSITE" id="PS50297">
    <property type="entry name" value="ANK_REP_REGION"/>
    <property type="match status" value="1"/>
</dbReference>
<feature type="region of interest" description="Disordered" evidence="11">
    <location>
        <begin position="91"/>
        <end position="122"/>
    </location>
</feature>
<evidence type="ECO:0000256" key="8">
    <source>
        <dbReference type="ARBA" id="ARBA00023136"/>
    </source>
</evidence>
<feature type="transmembrane region" description="Helical" evidence="12">
    <location>
        <begin position="663"/>
        <end position="686"/>
    </location>
</feature>
<evidence type="ECO:0000256" key="2">
    <source>
        <dbReference type="ARBA" id="ARBA00022448"/>
    </source>
</evidence>
<dbReference type="SMART" id="SM01420">
    <property type="entry name" value="TRP_2"/>
    <property type="match status" value="1"/>
</dbReference>
<dbReference type="Pfam" id="PF00520">
    <property type="entry name" value="Ion_trans"/>
    <property type="match status" value="1"/>
</dbReference>
<proteinExistence type="predicted"/>
<dbReference type="Pfam" id="PF08344">
    <property type="entry name" value="TRP_2"/>
    <property type="match status" value="1"/>
</dbReference>
<accession>A0AAW0U2I1</accession>
<dbReference type="InterPro" id="IPR002153">
    <property type="entry name" value="TRPC_channel"/>
</dbReference>
<dbReference type="GO" id="GO:0070679">
    <property type="term" value="F:inositol 1,4,5 trisphosphate binding"/>
    <property type="evidence" value="ECO:0007669"/>
    <property type="project" value="TreeGrafter"/>
</dbReference>
<dbReference type="Gene3D" id="1.25.40.20">
    <property type="entry name" value="Ankyrin repeat-containing domain"/>
    <property type="match status" value="1"/>
</dbReference>
<dbReference type="Proteomes" id="UP001487740">
    <property type="component" value="Unassembled WGS sequence"/>
</dbReference>
<gene>
    <name evidence="14" type="ORF">O3P69_006405</name>
</gene>
<dbReference type="PRINTS" id="PR01097">
    <property type="entry name" value="TRNSRECEPTRP"/>
</dbReference>
<feature type="compositionally biased region" description="Pro residues" evidence="11">
    <location>
        <begin position="1155"/>
        <end position="1167"/>
    </location>
</feature>
<keyword evidence="15" id="KW-1185">Reference proteome</keyword>
<dbReference type="SMART" id="SM00248">
    <property type="entry name" value="ANK"/>
    <property type="match status" value="2"/>
</dbReference>
<protein>
    <recommendedName>
        <fullName evidence="13">Transient receptor ion channel domain-containing protein</fullName>
    </recommendedName>
</protein>
<keyword evidence="5 12" id="KW-1133">Transmembrane helix</keyword>
<keyword evidence="4" id="KW-0677">Repeat</keyword>
<dbReference type="GO" id="GO:0051480">
    <property type="term" value="P:regulation of cytosolic calcium ion concentration"/>
    <property type="evidence" value="ECO:0007669"/>
    <property type="project" value="TreeGrafter"/>
</dbReference>
<feature type="compositionally biased region" description="Polar residues" evidence="11">
    <location>
        <begin position="1232"/>
        <end position="1245"/>
    </location>
</feature>
<sequence length="1245" mass="138944">MLPPPSDSPAAPHRWRLESQGVYGASGGNGKALAVSLASPVVVGARECIDGFVLPSSPVLLHPHVGRLLSPGTAGATGSAQRCTSNMEVRRQRESVAPKRRHAADRTMGVKNGGGAGSQSSLNDIASTSSEANLDVVEAPSDIVLTEPERKYLLFVQRGDVASTRRHLEKYKDKPQELDINCKDPLGRSSIAVAIENENLDLLECLLEYKVKPKDALLHAIAEQYVEGVEVLLAWEEKNHKKGEPYSWETMTRDTATFTKDITPLILAAHHNNYEILKLLLDRGASLPMPHDIRCGCDECIISTEDDSLRHSLSRINAYKALASPSLIALSSKDPIRTSFELSGELRRLQGMEHEFKTEYIELRKQVMKFATELLDQTRTKSELAIMLNYDPDGDAWNEGEVNTLERLKMAIKYSQKPFVAHPNVQQLLGAIWYDGLPGFRRKDMISQCVEVVKLAAMFPVLSMAYMISPSSEKGHFIKKPFVKFITHCASYMFFLMLLALASQRIEYLLIEWFGNAWLRSLLEEWKMKERGSLPGPIELGIIMYIFSLIWAEIKSLWNDGVMEYIKDLWNIIDFITNSFFMTWVLLRTTSFLLVQLDLWRGLWPYYPREMWHPFDPMLLSEGCFGAAMIFSFLKLVHIFSVNPHLGPLQISLGRMIFDILKFFFLYTLVLFAFGCGMNQLMWYYAELEMKKCYSLPGGLPDTDNEDQACFIWRRWANLFETSQSLFWASFGLVELDAFELEGVGSFTRFWALLMYGSYSVINVIVLLNLLIAMMSNSYNVISERSDTEWKFARTKLWLSYFEDGGTVPPPFNSKKLAEQRHMNVMRLLVRRYITEQQRKADEKGVTEDDINEVKQDISTFRYELIDILKNNGMNTSMVNAEDSSVVGKKGRAMERRLMKGFNIGMVEGIMTEILTSDKKPKNIFGKLARAMGKKKKEDWNAKVSRASLRRDQIGSSQTSLRRSQTSIRRRIQHENEMLLKTLNPDKIVEYNPNLENFSPTTRVAYAKFKVNTLKKEKEKKLAAEKKAETQQKAGAANQKLAAEKKDDTSKRQFQSRTPTPQPPAKTPTPDPGKAPPGRAPTSSSPKPPATQPPKPPTTQAPKPPGQIPQPPSAPAPKPSGPAPGKISVPAAFQQEGQVQAPPRARPTQQSARPSSPPPSQPPPSVPKEPKVTVSPAPPAAAPPKASPAPPKSPSPAKSPTPSLAPKSAAASPSPASSRAPTPANDDPIASGKSSVTGQVRTGWL</sequence>
<evidence type="ECO:0000256" key="3">
    <source>
        <dbReference type="ARBA" id="ARBA00022692"/>
    </source>
</evidence>
<dbReference type="InterPro" id="IPR005821">
    <property type="entry name" value="Ion_trans_dom"/>
</dbReference>
<evidence type="ECO:0000256" key="9">
    <source>
        <dbReference type="ARBA" id="ARBA00023303"/>
    </source>
</evidence>
<comment type="subcellular location">
    <subcellularLocation>
        <location evidence="1">Membrane</location>
        <topology evidence="1">Multi-pass membrane protein</topology>
    </subcellularLocation>
</comment>
<dbReference type="GO" id="GO:0034703">
    <property type="term" value="C:cation channel complex"/>
    <property type="evidence" value="ECO:0007669"/>
    <property type="project" value="TreeGrafter"/>
</dbReference>
<evidence type="ECO:0000256" key="6">
    <source>
        <dbReference type="ARBA" id="ARBA00023043"/>
    </source>
</evidence>
<feature type="compositionally biased region" description="Pro residues" evidence="11">
    <location>
        <begin position="1086"/>
        <end position="1122"/>
    </location>
</feature>
<keyword evidence="7" id="KW-0406">Ion transport</keyword>
<dbReference type="AlphaFoldDB" id="A0AAW0U2I1"/>
<evidence type="ECO:0000256" key="5">
    <source>
        <dbReference type="ARBA" id="ARBA00022989"/>
    </source>
</evidence>
<feature type="compositionally biased region" description="Pro residues" evidence="11">
    <location>
        <begin position="1176"/>
        <end position="1199"/>
    </location>
</feature>
<dbReference type="SUPFAM" id="SSF48403">
    <property type="entry name" value="Ankyrin repeat"/>
    <property type="match status" value="1"/>
</dbReference>
<name>A0AAW0U2I1_SCYPA</name>
<dbReference type="PANTHER" id="PTHR10117">
    <property type="entry name" value="TRANSIENT RECEPTOR POTENTIAL CHANNEL"/>
    <property type="match status" value="1"/>
</dbReference>
<evidence type="ECO:0000256" key="10">
    <source>
        <dbReference type="PROSITE-ProRule" id="PRU00023"/>
    </source>
</evidence>
<keyword evidence="6 10" id="KW-0040">ANK repeat</keyword>
<dbReference type="CDD" id="cd23650">
    <property type="entry name" value="TRP_CaM_bind1"/>
    <property type="match status" value="1"/>
</dbReference>
<keyword evidence="9" id="KW-0407">Ion channel</keyword>
<feature type="repeat" description="ANK" evidence="10">
    <location>
        <begin position="260"/>
        <end position="292"/>
    </location>
</feature>
<dbReference type="PROSITE" id="PS50088">
    <property type="entry name" value="ANK_REPEAT"/>
    <property type="match status" value="1"/>
</dbReference>
<feature type="compositionally biased region" description="Low complexity" evidence="11">
    <location>
        <begin position="1200"/>
        <end position="1224"/>
    </location>
</feature>
<dbReference type="NCBIfam" id="TIGR00870">
    <property type="entry name" value="trp"/>
    <property type="match status" value="1"/>
</dbReference>
<evidence type="ECO:0000256" key="12">
    <source>
        <dbReference type="SAM" id="Phobius"/>
    </source>
</evidence>
<dbReference type="InterPro" id="IPR013555">
    <property type="entry name" value="TRP_dom"/>
</dbReference>
<feature type="compositionally biased region" description="Basic and acidic residues" evidence="11">
    <location>
        <begin position="1042"/>
        <end position="1051"/>
    </location>
</feature>
<dbReference type="GO" id="GO:0005886">
    <property type="term" value="C:plasma membrane"/>
    <property type="evidence" value="ECO:0007669"/>
    <property type="project" value="TreeGrafter"/>
</dbReference>
<dbReference type="Pfam" id="PF00023">
    <property type="entry name" value="Ank"/>
    <property type="match status" value="1"/>
</dbReference>